<dbReference type="SMART" id="SM00344">
    <property type="entry name" value="HTH_ASNC"/>
    <property type="match status" value="1"/>
</dbReference>
<keyword evidence="3" id="KW-0804">Transcription</keyword>
<name>A0A4R1N4K4_9RHOB</name>
<gene>
    <name evidence="5" type="ORF">BXY66_4059</name>
</gene>
<feature type="domain" description="HTH asnC-type" evidence="4">
    <location>
        <begin position="17"/>
        <end position="78"/>
    </location>
</feature>
<dbReference type="PROSITE" id="PS50956">
    <property type="entry name" value="HTH_ASNC_2"/>
    <property type="match status" value="1"/>
</dbReference>
<dbReference type="InterPro" id="IPR019887">
    <property type="entry name" value="Tscrpt_reg_AsnC/Lrp_C"/>
</dbReference>
<dbReference type="InterPro" id="IPR019888">
    <property type="entry name" value="Tscrpt_reg_AsnC-like"/>
</dbReference>
<dbReference type="GO" id="GO:0043565">
    <property type="term" value="F:sequence-specific DNA binding"/>
    <property type="evidence" value="ECO:0007669"/>
    <property type="project" value="InterPro"/>
</dbReference>
<dbReference type="CDD" id="cd00090">
    <property type="entry name" value="HTH_ARSR"/>
    <property type="match status" value="1"/>
</dbReference>
<dbReference type="Gene3D" id="3.30.70.920">
    <property type="match status" value="1"/>
</dbReference>
<dbReference type="Proteomes" id="UP000295673">
    <property type="component" value="Unassembled WGS sequence"/>
</dbReference>
<keyword evidence="6" id="KW-1185">Reference proteome</keyword>
<dbReference type="GO" id="GO:0006355">
    <property type="term" value="P:regulation of DNA-templated transcription"/>
    <property type="evidence" value="ECO:0007669"/>
    <property type="project" value="UniProtKB-ARBA"/>
</dbReference>
<dbReference type="InterPro" id="IPR019885">
    <property type="entry name" value="Tscrpt_reg_HTH_AsnC-type_CS"/>
</dbReference>
<dbReference type="InterPro" id="IPR036388">
    <property type="entry name" value="WH-like_DNA-bd_sf"/>
</dbReference>
<dbReference type="SUPFAM" id="SSF46785">
    <property type="entry name" value="Winged helix' DNA-binding domain"/>
    <property type="match status" value="1"/>
</dbReference>
<dbReference type="PRINTS" id="PR00033">
    <property type="entry name" value="HTHASNC"/>
</dbReference>
<dbReference type="Gene3D" id="1.10.10.10">
    <property type="entry name" value="Winged helix-like DNA-binding domain superfamily/Winged helix DNA-binding domain"/>
    <property type="match status" value="1"/>
</dbReference>
<dbReference type="PROSITE" id="PS00519">
    <property type="entry name" value="HTH_ASNC_1"/>
    <property type="match status" value="1"/>
</dbReference>
<dbReference type="PANTHER" id="PTHR30154:SF34">
    <property type="entry name" value="TRANSCRIPTIONAL REGULATOR AZLB"/>
    <property type="match status" value="1"/>
</dbReference>
<keyword evidence="1" id="KW-0805">Transcription regulation</keyword>
<dbReference type="InterPro" id="IPR000485">
    <property type="entry name" value="AsnC-type_HTH_dom"/>
</dbReference>
<dbReference type="GO" id="GO:0005829">
    <property type="term" value="C:cytosol"/>
    <property type="evidence" value="ECO:0007669"/>
    <property type="project" value="TreeGrafter"/>
</dbReference>
<dbReference type="Pfam" id="PF01037">
    <property type="entry name" value="AsnC_trans_reg"/>
    <property type="match status" value="1"/>
</dbReference>
<evidence type="ECO:0000256" key="3">
    <source>
        <dbReference type="ARBA" id="ARBA00023163"/>
    </source>
</evidence>
<protein>
    <submittedName>
        <fullName evidence="5">Lrp/AsnC family transcriptional regulator</fullName>
    </submittedName>
</protein>
<dbReference type="AlphaFoldDB" id="A0A4R1N4K4"/>
<dbReference type="SUPFAM" id="SSF54909">
    <property type="entry name" value="Dimeric alpha+beta barrel"/>
    <property type="match status" value="1"/>
</dbReference>
<proteinExistence type="predicted"/>
<dbReference type="InterPro" id="IPR036390">
    <property type="entry name" value="WH_DNA-bd_sf"/>
</dbReference>
<reference evidence="5 6" key="1">
    <citation type="submission" date="2019-03" db="EMBL/GenBank/DDBJ databases">
        <title>Genomic Encyclopedia of Archaeal and Bacterial Type Strains, Phase II (KMG-II): from individual species to whole genera.</title>
        <authorList>
            <person name="Goeker M."/>
        </authorList>
    </citation>
    <scope>NUCLEOTIDE SEQUENCE [LARGE SCALE GENOMIC DNA]</scope>
    <source>
        <strain evidence="5 6">DSM 26433</strain>
    </source>
</reference>
<organism evidence="5 6">
    <name type="scientific">Shimia isoporae</name>
    <dbReference type="NCBI Taxonomy" id="647720"/>
    <lineage>
        <taxon>Bacteria</taxon>
        <taxon>Pseudomonadati</taxon>
        <taxon>Pseudomonadota</taxon>
        <taxon>Alphaproteobacteria</taxon>
        <taxon>Rhodobacterales</taxon>
        <taxon>Roseobacteraceae</taxon>
    </lineage>
</organism>
<dbReference type="InterPro" id="IPR011991">
    <property type="entry name" value="ArsR-like_HTH"/>
</dbReference>
<evidence type="ECO:0000256" key="1">
    <source>
        <dbReference type="ARBA" id="ARBA00023015"/>
    </source>
</evidence>
<sequence>MVFSPFLCHLIFMTAKIDNIDRRILDELQKDASLSQRALGEQVGLSQNALWRRLKRLEESGVLQGSHMHIDAKQLGLDLTVFVMVRTRNHSMEWADAFRKHVALIPQVVEMHRIGGDWDYMLKIVTTGMSGYDAVYQRLTTGFELDTVTGYFAMETMLEGRPIDVFDGIAR</sequence>
<dbReference type="EMBL" id="SMGR01000006">
    <property type="protein sequence ID" value="TCK98994.1"/>
    <property type="molecule type" value="Genomic_DNA"/>
</dbReference>
<evidence type="ECO:0000259" key="4">
    <source>
        <dbReference type="PROSITE" id="PS50956"/>
    </source>
</evidence>
<keyword evidence="2" id="KW-0238">DNA-binding</keyword>
<evidence type="ECO:0000256" key="2">
    <source>
        <dbReference type="ARBA" id="ARBA00023125"/>
    </source>
</evidence>
<dbReference type="GO" id="GO:0043200">
    <property type="term" value="P:response to amino acid"/>
    <property type="evidence" value="ECO:0007669"/>
    <property type="project" value="TreeGrafter"/>
</dbReference>
<dbReference type="InterPro" id="IPR011008">
    <property type="entry name" value="Dimeric_a/b-barrel"/>
</dbReference>
<accession>A0A4R1N4K4</accession>
<evidence type="ECO:0000313" key="6">
    <source>
        <dbReference type="Proteomes" id="UP000295673"/>
    </source>
</evidence>
<evidence type="ECO:0000313" key="5">
    <source>
        <dbReference type="EMBL" id="TCK98994.1"/>
    </source>
</evidence>
<dbReference type="Pfam" id="PF13412">
    <property type="entry name" value="HTH_24"/>
    <property type="match status" value="1"/>
</dbReference>
<comment type="caution">
    <text evidence="5">The sequence shown here is derived from an EMBL/GenBank/DDBJ whole genome shotgun (WGS) entry which is preliminary data.</text>
</comment>
<dbReference type="PANTHER" id="PTHR30154">
    <property type="entry name" value="LEUCINE-RESPONSIVE REGULATORY PROTEIN"/>
    <property type="match status" value="1"/>
</dbReference>